<evidence type="ECO:0000256" key="3">
    <source>
        <dbReference type="ARBA" id="ARBA00022448"/>
    </source>
</evidence>
<evidence type="ECO:0000256" key="11">
    <source>
        <dbReference type="ARBA" id="ARBA00023075"/>
    </source>
</evidence>
<evidence type="ECO:0000256" key="12">
    <source>
        <dbReference type="RuleBase" id="RU366068"/>
    </source>
</evidence>
<evidence type="ECO:0000256" key="4">
    <source>
        <dbReference type="ARBA" id="ARBA00022630"/>
    </source>
</evidence>
<dbReference type="Gene3D" id="3.30.70.20">
    <property type="match status" value="1"/>
</dbReference>
<evidence type="ECO:0000256" key="7">
    <source>
        <dbReference type="ARBA" id="ARBA00022982"/>
    </source>
</evidence>
<comment type="function">
    <text evidence="2 12">Accepts electrons from ETF and reduces ubiquinone.</text>
</comment>
<dbReference type="PROSITE" id="PS51379">
    <property type="entry name" value="4FE4S_FER_2"/>
    <property type="match status" value="1"/>
</dbReference>
<dbReference type="GO" id="GO:0004174">
    <property type="term" value="F:electron-transferring-flavoprotein dehydrogenase activity"/>
    <property type="evidence" value="ECO:0007669"/>
    <property type="project" value="UniProtKB-EC"/>
</dbReference>
<keyword evidence="4 12" id="KW-0285">Flavoprotein</keyword>
<evidence type="ECO:0000256" key="2">
    <source>
        <dbReference type="ARBA" id="ARBA00002819"/>
    </source>
</evidence>
<dbReference type="InterPro" id="IPR049398">
    <property type="entry name" value="ETF-QO/FixC_UQ-bd"/>
</dbReference>
<keyword evidence="3 12" id="KW-0813">Transport</keyword>
<keyword evidence="5 12" id="KW-0479">Metal-binding</keyword>
<evidence type="ECO:0000256" key="1">
    <source>
        <dbReference type="ARBA" id="ARBA00001974"/>
    </source>
</evidence>
<comment type="catalytic activity">
    <reaction evidence="12">
        <text>a ubiquinone + reduced [electron-transfer flavoprotein] = a ubiquinol + oxidized [electron-transfer flavoprotein] + H(+)</text>
        <dbReference type="Rhea" id="RHEA:24052"/>
        <dbReference type="Rhea" id="RHEA-COMP:9565"/>
        <dbReference type="Rhea" id="RHEA-COMP:9566"/>
        <dbReference type="Rhea" id="RHEA-COMP:10685"/>
        <dbReference type="Rhea" id="RHEA-COMP:10686"/>
        <dbReference type="ChEBI" id="CHEBI:15378"/>
        <dbReference type="ChEBI" id="CHEBI:16389"/>
        <dbReference type="ChEBI" id="CHEBI:17976"/>
        <dbReference type="ChEBI" id="CHEBI:57692"/>
        <dbReference type="ChEBI" id="CHEBI:58307"/>
        <dbReference type="EC" id="1.5.5.1"/>
    </reaction>
</comment>
<dbReference type="PANTHER" id="PTHR10617:SF107">
    <property type="entry name" value="ELECTRON TRANSFER FLAVOPROTEIN-UBIQUINONE OXIDOREDUCTASE, MITOCHONDRIAL"/>
    <property type="match status" value="1"/>
</dbReference>
<evidence type="ECO:0000256" key="6">
    <source>
        <dbReference type="ARBA" id="ARBA00022827"/>
    </source>
</evidence>
<gene>
    <name evidence="14" type="ORF">V6W80_16880</name>
</gene>
<dbReference type="RefSeq" id="WP_338544871.1">
    <property type="nucleotide sequence ID" value="NZ_CP145723.1"/>
</dbReference>
<evidence type="ECO:0000313" key="15">
    <source>
        <dbReference type="Proteomes" id="UP001372714"/>
    </source>
</evidence>
<dbReference type="PANTHER" id="PTHR10617">
    <property type="entry name" value="ELECTRON TRANSFER FLAVOPROTEIN-UBIQUINONE OXIDOREDUCTASE"/>
    <property type="match status" value="1"/>
</dbReference>
<keyword evidence="6 12" id="KW-0274">FAD</keyword>
<evidence type="ECO:0000256" key="9">
    <source>
        <dbReference type="ARBA" id="ARBA00023004"/>
    </source>
</evidence>
<dbReference type="Gene3D" id="3.50.50.60">
    <property type="entry name" value="FAD/NAD(P)-binding domain"/>
    <property type="match status" value="1"/>
</dbReference>
<keyword evidence="10 12" id="KW-0411">Iron-sulfur</keyword>
<dbReference type="Proteomes" id="UP001372714">
    <property type="component" value="Chromosome"/>
</dbReference>
<dbReference type="InterPro" id="IPR007859">
    <property type="entry name" value="ETF-QO/FixX_C"/>
</dbReference>
<keyword evidence="15" id="KW-1185">Reference proteome</keyword>
<accession>A0ABZ2FKM5</accession>
<evidence type="ECO:0000256" key="8">
    <source>
        <dbReference type="ARBA" id="ARBA00023002"/>
    </source>
</evidence>
<dbReference type="SUPFAM" id="SSF51905">
    <property type="entry name" value="FAD/NAD(P)-binding domain"/>
    <property type="match status" value="1"/>
</dbReference>
<dbReference type="Gene3D" id="3.30.9.90">
    <property type="match status" value="1"/>
</dbReference>
<dbReference type="EC" id="1.5.5.1" evidence="12"/>
<dbReference type="InterPro" id="IPR017896">
    <property type="entry name" value="4Fe4S_Fe-S-bd"/>
</dbReference>
<name>A0ABZ2FKM5_9PSED</name>
<keyword evidence="9 12" id="KW-0408">Iron</keyword>
<keyword evidence="7 12" id="KW-0249">Electron transport</keyword>
<protein>
    <recommendedName>
        <fullName evidence="12">Electron transfer flavoprotein-ubiquinone oxidoreductase</fullName>
        <shortName evidence="12">ETF-QO</shortName>
        <ecNumber evidence="12">1.5.5.1</ecNumber>
    </recommendedName>
</protein>
<evidence type="ECO:0000313" key="14">
    <source>
        <dbReference type="EMBL" id="WWM65382.1"/>
    </source>
</evidence>
<dbReference type="Pfam" id="PF21162">
    <property type="entry name" value="ETFQO_UQ-bd"/>
    <property type="match status" value="1"/>
</dbReference>
<dbReference type="PRINTS" id="PR00420">
    <property type="entry name" value="RNGMNOXGNASE"/>
</dbReference>
<comment type="cofactor">
    <cofactor evidence="12">
        <name>[4Fe-4S] cluster</name>
        <dbReference type="ChEBI" id="CHEBI:49883"/>
    </cofactor>
    <text evidence="12">Binds 1 [4Fe-4S] cluster.</text>
</comment>
<dbReference type="SUPFAM" id="SSF54373">
    <property type="entry name" value="FAD-linked reductases, C-terminal domain"/>
    <property type="match status" value="1"/>
</dbReference>
<organism evidence="14 15">
    <name type="scientific">Pseudomonas benzopyrenica</name>
    <dbReference type="NCBI Taxonomy" id="2993566"/>
    <lineage>
        <taxon>Bacteria</taxon>
        <taxon>Pseudomonadati</taxon>
        <taxon>Pseudomonadota</taxon>
        <taxon>Gammaproteobacteria</taxon>
        <taxon>Pseudomonadales</taxon>
        <taxon>Pseudomonadaceae</taxon>
        <taxon>Pseudomonas</taxon>
    </lineage>
</organism>
<dbReference type="InterPro" id="IPR040156">
    <property type="entry name" value="ETF-QO"/>
</dbReference>
<feature type="domain" description="4Fe-4S ferredoxin-type" evidence="13">
    <location>
        <begin position="509"/>
        <end position="538"/>
    </location>
</feature>
<dbReference type="SUPFAM" id="SSF54862">
    <property type="entry name" value="4Fe-4S ferredoxins"/>
    <property type="match status" value="1"/>
</dbReference>
<dbReference type="Pfam" id="PF05187">
    <property type="entry name" value="Fer4_ETF_QO"/>
    <property type="match status" value="1"/>
</dbReference>
<dbReference type="InterPro" id="IPR036188">
    <property type="entry name" value="FAD/NAD-bd_sf"/>
</dbReference>
<keyword evidence="8 12" id="KW-0560">Oxidoreductase</keyword>
<keyword evidence="11 12" id="KW-0830">Ubiquinone</keyword>
<reference evidence="14 15" key="1">
    <citation type="submission" date="2024-02" db="EMBL/GenBank/DDBJ databases">
        <title>The whole genome sequence of Pseudomonas benzopyrenica MLY92.</title>
        <authorList>
            <person name="Liu Y."/>
        </authorList>
    </citation>
    <scope>NUCLEOTIDE SEQUENCE [LARGE SCALE GENOMIC DNA]</scope>
    <source>
        <strain evidence="14 15">MLY92</strain>
    </source>
</reference>
<dbReference type="PROSITE" id="PS51257">
    <property type="entry name" value="PROKAR_LIPOPROTEIN"/>
    <property type="match status" value="1"/>
</dbReference>
<comment type="cofactor">
    <cofactor evidence="1 12">
        <name>FAD</name>
        <dbReference type="ChEBI" id="CHEBI:57692"/>
    </cofactor>
</comment>
<evidence type="ECO:0000259" key="13">
    <source>
        <dbReference type="PROSITE" id="PS51379"/>
    </source>
</evidence>
<evidence type="ECO:0000256" key="5">
    <source>
        <dbReference type="ARBA" id="ARBA00022723"/>
    </source>
</evidence>
<dbReference type="Pfam" id="PF13450">
    <property type="entry name" value="NAD_binding_8"/>
    <property type="match status" value="1"/>
</dbReference>
<dbReference type="EMBL" id="CP145723">
    <property type="protein sequence ID" value="WWM65382.1"/>
    <property type="molecule type" value="Genomic_DNA"/>
</dbReference>
<proteinExistence type="predicted"/>
<sequence>MEREYMEFDVVIVGAGPAGLSAACRLKQQAAENGQEISVCVVEKGSEVGAHILSGAVFEPRALDELFPNWKELGAPLNTPVKRDDIYLLKDDRQATKVPNFFVPKPMHNEGNYIISLGNLCRWLGQQAEALGVEIYPGFAAQEPLIDDQGVVRGIITGDLGVDREGQPKDGVYTPGMELRGKYTLFAEGCRGHLGKQLGQRFKLGEGADPQHYGIGIKELWEIDPAKHEQGLVIHTSGWPLDKENPGGSFLYHLEDNQVVVGLIVDLAYSNPHLSPYDEFQRYKHHPVVAQYLEGGKRVSYGARALVKGGLNSLPKMVFPGGALIGCDLGTLNPAKIKGSHTAMKSGMLAADAIVAALAAGREGDELQGYVDGFKGSWVQEELHASRNFGPAMHKFGPLLGPAFAFVEHNLLGGALPFTLHDRRMDHTCLKKADEAPRISYPKPDGKLSFDKLSSVFLSNTNHEEDQPVHLKLKDPSIPIAQNLPLYDEPAQRYCPAGVYEVVRDGGEPRFQINAQNCVHCKTCDIKDPAQNITWVAPEGSGGPNYPNM</sequence>
<evidence type="ECO:0000256" key="10">
    <source>
        <dbReference type="ARBA" id="ARBA00023014"/>
    </source>
</evidence>